<gene>
    <name evidence="9" type="ORF">METZ01_LOCUS158776</name>
</gene>
<dbReference type="PANTHER" id="PTHR43731:SF14">
    <property type="entry name" value="PRESENILIN-ASSOCIATED RHOMBOID-LIKE PROTEIN, MITOCHONDRIAL"/>
    <property type="match status" value="1"/>
</dbReference>
<reference evidence="9" key="1">
    <citation type="submission" date="2018-05" db="EMBL/GenBank/DDBJ databases">
        <authorList>
            <person name="Lanie J.A."/>
            <person name="Ng W.-L."/>
            <person name="Kazmierczak K.M."/>
            <person name="Andrzejewski T.M."/>
            <person name="Davidsen T.M."/>
            <person name="Wayne K.J."/>
            <person name="Tettelin H."/>
            <person name="Glass J.I."/>
            <person name="Rusch D."/>
            <person name="Podicherti R."/>
            <person name="Tsui H.-C.T."/>
            <person name="Winkler M.E."/>
        </authorList>
    </citation>
    <scope>NUCLEOTIDE SEQUENCE</scope>
</reference>
<dbReference type="GO" id="GO:0016020">
    <property type="term" value="C:membrane"/>
    <property type="evidence" value="ECO:0007669"/>
    <property type="project" value="UniProtKB-SubCell"/>
</dbReference>
<keyword evidence="6 7" id="KW-0472">Membrane</keyword>
<evidence type="ECO:0000313" key="9">
    <source>
        <dbReference type="EMBL" id="SVB05922.1"/>
    </source>
</evidence>
<evidence type="ECO:0000259" key="8">
    <source>
        <dbReference type="Pfam" id="PF01694"/>
    </source>
</evidence>
<evidence type="ECO:0000256" key="4">
    <source>
        <dbReference type="ARBA" id="ARBA00022801"/>
    </source>
</evidence>
<keyword evidence="4" id="KW-0378">Hydrolase</keyword>
<sequence>FSDSLAVTQFFYKWGAIPQELTSGTEITQFEYFVREGQYISRKFLDVKSQIPIWGTVFTSMFIHGGWLHLIGNMVYLWVFGRNIEDRFGHIKFLIIYLSAGIIAVSAQTYVTQDSLSPMIGASGAIAGISGAYIMLFPFARIKTLILFFFIMAIDLPAVVLLGFWFLLQFFQGVGSLGTLEGNIAYWAHVGGFIAGLTAAFLYKLIRREPLWPKNSRSHRTHNPYEYPSDYYSDYYNDS</sequence>
<dbReference type="Pfam" id="PF01694">
    <property type="entry name" value="Rhomboid"/>
    <property type="match status" value="1"/>
</dbReference>
<protein>
    <recommendedName>
        <fullName evidence="8">Peptidase S54 rhomboid domain-containing protein</fullName>
    </recommendedName>
</protein>
<evidence type="ECO:0000256" key="5">
    <source>
        <dbReference type="ARBA" id="ARBA00022989"/>
    </source>
</evidence>
<organism evidence="9">
    <name type="scientific">marine metagenome</name>
    <dbReference type="NCBI Taxonomy" id="408172"/>
    <lineage>
        <taxon>unclassified sequences</taxon>
        <taxon>metagenomes</taxon>
        <taxon>ecological metagenomes</taxon>
    </lineage>
</organism>
<feature type="transmembrane region" description="Helical" evidence="7">
    <location>
        <begin position="116"/>
        <end position="137"/>
    </location>
</feature>
<feature type="transmembrane region" description="Helical" evidence="7">
    <location>
        <begin position="91"/>
        <end position="110"/>
    </location>
</feature>
<proteinExistence type="inferred from homology"/>
<dbReference type="InterPro" id="IPR022764">
    <property type="entry name" value="Peptidase_S54_rhomboid_dom"/>
</dbReference>
<dbReference type="AlphaFoldDB" id="A0A382AXX4"/>
<evidence type="ECO:0000256" key="2">
    <source>
        <dbReference type="ARBA" id="ARBA00009045"/>
    </source>
</evidence>
<comment type="similarity">
    <text evidence="2">Belongs to the peptidase S54 family.</text>
</comment>
<feature type="domain" description="Peptidase S54 rhomboid" evidence="8">
    <location>
        <begin position="56"/>
        <end position="203"/>
    </location>
</feature>
<keyword evidence="5 7" id="KW-1133">Transmembrane helix</keyword>
<feature type="transmembrane region" description="Helical" evidence="7">
    <location>
        <begin position="186"/>
        <end position="206"/>
    </location>
</feature>
<evidence type="ECO:0000256" key="3">
    <source>
        <dbReference type="ARBA" id="ARBA00022692"/>
    </source>
</evidence>
<feature type="transmembrane region" description="Helical" evidence="7">
    <location>
        <begin position="144"/>
        <end position="166"/>
    </location>
</feature>
<dbReference type="InterPro" id="IPR035952">
    <property type="entry name" value="Rhomboid-like_sf"/>
</dbReference>
<name>A0A382AXX4_9ZZZZ</name>
<dbReference type="SUPFAM" id="SSF144091">
    <property type="entry name" value="Rhomboid-like"/>
    <property type="match status" value="1"/>
</dbReference>
<evidence type="ECO:0000256" key="6">
    <source>
        <dbReference type="ARBA" id="ARBA00023136"/>
    </source>
</evidence>
<dbReference type="PANTHER" id="PTHR43731">
    <property type="entry name" value="RHOMBOID PROTEASE"/>
    <property type="match status" value="1"/>
</dbReference>
<feature type="transmembrane region" description="Helical" evidence="7">
    <location>
        <begin position="51"/>
        <end position="79"/>
    </location>
</feature>
<evidence type="ECO:0000256" key="7">
    <source>
        <dbReference type="SAM" id="Phobius"/>
    </source>
</evidence>
<accession>A0A382AXX4</accession>
<feature type="non-terminal residue" evidence="9">
    <location>
        <position position="1"/>
    </location>
</feature>
<dbReference type="GO" id="GO:0004252">
    <property type="term" value="F:serine-type endopeptidase activity"/>
    <property type="evidence" value="ECO:0007669"/>
    <property type="project" value="InterPro"/>
</dbReference>
<comment type="subcellular location">
    <subcellularLocation>
        <location evidence="1">Membrane</location>
        <topology evidence="1">Multi-pass membrane protein</topology>
    </subcellularLocation>
</comment>
<evidence type="ECO:0000256" key="1">
    <source>
        <dbReference type="ARBA" id="ARBA00004141"/>
    </source>
</evidence>
<dbReference type="Gene3D" id="1.20.1540.10">
    <property type="entry name" value="Rhomboid-like"/>
    <property type="match status" value="1"/>
</dbReference>
<keyword evidence="3 7" id="KW-0812">Transmembrane</keyword>
<dbReference type="EMBL" id="UINC01027153">
    <property type="protein sequence ID" value="SVB05922.1"/>
    <property type="molecule type" value="Genomic_DNA"/>
</dbReference>
<dbReference type="InterPro" id="IPR050925">
    <property type="entry name" value="Rhomboid_protease_S54"/>
</dbReference>